<dbReference type="EMBL" id="JADEXP010000047">
    <property type="protein sequence ID" value="MBE9066554.1"/>
    <property type="molecule type" value="Genomic_DNA"/>
</dbReference>
<reference evidence="1" key="1">
    <citation type="submission" date="2020-10" db="EMBL/GenBank/DDBJ databases">
        <authorList>
            <person name="Castelo-Branco R."/>
            <person name="Eusebio N."/>
            <person name="Adriana R."/>
            <person name="Vieira A."/>
            <person name="Brugerolle De Fraissinette N."/>
            <person name="Rezende De Castro R."/>
            <person name="Schneider M.P."/>
            <person name="Vasconcelos V."/>
            <person name="Leao P.N."/>
        </authorList>
    </citation>
    <scope>NUCLEOTIDE SEQUENCE</scope>
    <source>
        <strain evidence="1">LEGE 11479</strain>
    </source>
</reference>
<evidence type="ECO:0000313" key="2">
    <source>
        <dbReference type="Proteomes" id="UP000615026"/>
    </source>
</evidence>
<sequence length="148" mass="16581">MTTRQNFPQPPKPLRLLWLTFDFSKCLSDTTDNITPQLFIILMSHPAINQIKRFTSQADNLGPDDVAQWEPGIFTVQAHRSSLLDVLTQVTSNLASHIADHEQTTITIYTQLGGRHYPITSSLSSSTLTDTATEIEALVQHYEDGKIN</sequence>
<name>A0A928ZTP5_LEPEC</name>
<proteinExistence type="predicted"/>
<comment type="caution">
    <text evidence="1">The sequence shown here is derived from an EMBL/GenBank/DDBJ whole genome shotgun (WGS) entry which is preliminary data.</text>
</comment>
<gene>
    <name evidence="1" type="ORF">IQ260_07805</name>
</gene>
<dbReference type="AlphaFoldDB" id="A0A928ZTP5"/>
<accession>A0A928ZTP5</accession>
<keyword evidence="2" id="KW-1185">Reference proteome</keyword>
<dbReference type="Proteomes" id="UP000615026">
    <property type="component" value="Unassembled WGS sequence"/>
</dbReference>
<organism evidence="1 2">
    <name type="scientific">Leptolyngbya cf. ectocarpi LEGE 11479</name>
    <dbReference type="NCBI Taxonomy" id="1828722"/>
    <lineage>
        <taxon>Bacteria</taxon>
        <taxon>Bacillati</taxon>
        <taxon>Cyanobacteriota</taxon>
        <taxon>Cyanophyceae</taxon>
        <taxon>Leptolyngbyales</taxon>
        <taxon>Leptolyngbyaceae</taxon>
        <taxon>Leptolyngbya group</taxon>
        <taxon>Leptolyngbya</taxon>
    </lineage>
</organism>
<protein>
    <submittedName>
        <fullName evidence="1">Uncharacterized protein</fullName>
    </submittedName>
</protein>
<dbReference type="RefSeq" id="WP_193992374.1">
    <property type="nucleotide sequence ID" value="NZ_JADEXP010000047.1"/>
</dbReference>
<evidence type="ECO:0000313" key="1">
    <source>
        <dbReference type="EMBL" id="MBE9066554.1"/>
    </source>
</evidence>